<name>A0ABD0J999_9CAEN</name>
<accession>A0ABD0J999</accession>
<feature type="transmembrane region" description="Helical" evidence="5">
    <location>
        <begin position="196"/>
        <end position="216"/>
    </location>
</feature>
<dbReference type="Proteomes" id="UP001519460">
    <property type="component" value="Unassembled WGS sequence"/>
</dbReference>
<dbReference type="PROSITE" id="PS50262">
    <property type="entry name" value="G_PROTEIN_RECEP_F1_2"/>
    <property type="match status" value="1"/>
</dbReference>
<dbReference type="Gene3D" id="1.20.1070.10">
    <property type="entry name" value="Rhodopsin 7-helix transmembrane proteins"/>
    <property type="match status" value="1"/>
</dbReference>
<proteinExistence type="predicted"/>
<gene>
    <name evidence="7" type="ORF">BaRGS_00037247</name>
</gene>
<dbReference type="EMBL" id="JACVVK020000552">
    <property type="protein sequence ID" value="KAK7466639.1"/>
    <property type="molecule type" value="Genomic_DNA"/>
</dbReference>
<evidence type="ECO:0000313" key="7">
    <source>
        <dbReference type="EMBL" id="KAK7466639.1"/>
    </source>
</evidence>
<feature type="domain" description="G-protein coupled receptors family 1 profile" evidence="6">
    <location>
        <begin position="177"/>
        <end position="363"/>
    </location>
</feature>
<reference evidence="7 8" key="1">
    <citation type="journal article" date="2023" name="Sci. Data">
        <title>Genome assembly of the Korean intertidal mud-creeper Batillaria attramentaria.</title>
        <authorList>
            <person name="Patra A.K."/>
            <person name="Ho P.T."/>
            <person name="Jun S."/>
            <person name="Lee S.J."/>
            <person name="Kim Y."/>
            <person name="Won Y.J."/>
        </authorList>
    </citation>
    <scope>NUCLEOTIDE SEQUENCE [LARGE SCALE GENOMIC DNA]</scope>
    <source>
        <strain evidence="7">Wonlab-2016</strain>
    </source>
</reference>
<keyword evidence="3 5" id="KW-1133">Transmembrane helix</keyword>
<evidence type="ECO:0000256" key="4">
    <source>
        <dbReference type="ARBA" id="ARBA00023136"/>
    </source>
</evidence>
<evidence type="ECO:0000256" key="1">
    <source>
        <dbReference type="ARBA" id="ARBA00004370"/>
    </source>
</evidence>
<dbReference type="GO" id="GO:0016020">
    <property type="term" value="C:membrane"/>
    <property type="evidence" value="ECO:0007669"/>
    <property type="project" value="UniProtKB-SubCell"/>
</dbReference>
<comment type="subcellular location">
    <subcellularLocation>
        <location evidence="1">Membrane</location>
    </subcellularLocation>
</comment>
<feature type="transmembrane region" description="Helical" evidence="5">
    <location>
        <begin position="166"/>
        <end position="184"/>
    </location>
</feature>
<feature type="transmembrane region" description="Helical" evidence="5">
    <location>
        <begin position="106"/>
        <end position="127"/>
    </location>
</feature>
<comment type="caution">
    <text evidence="7">The sequence shown here is derived from an EMBL/GenBank/DDBJ whole genome shotgun (WGS) entry which is preliminary data.</text>
</comment>
<dbReference type="Pfam" id="PF00001">
    <property type="entry name" value="7tm_1"/>
    <property type="match status" value="1"/>
</dbReference>
<feature type="transmembrane region" description="Helical" evidence="5">
    <location>
        <begin position="304"/>
        <end position="325"/>
    </location>
</feature>
<dbReference type="AlphaFoldDB" id="A0ABD0J999"/>
<dbReference type="InterPro" id="IPR000276">
    <property type="entry name" value="GPCR_Rhodpsn"/>
</dbReference>
<dbReference type="PRINTS" id="PR00237">
    <property type="entry name" value="GPCRRHODOPSN"/>
</dbReference>
<keyword evidence="4 5" id="KW-0472">Membrane</keyword>
<dbReference type="SUPFAM" id="SSF81321">
    <property type="entry name" value="Family A G protein-coupled receptor-like"/>
    <property type="match status" value="1"/>
</dbReference>
<keyword evidence="8" id="KW-1185">Reference proteome</keyword>
<evidence type="ECO:0000313" key="8">
    <source>
        <dbReference type="Proteomes" id="UP001519460"/>
    </source>
</evidence>
<organism evidence="7 8">
    <name type="scientific">Batillaria attramentaria</name>
    <dbReference type="NCBI Taxonomy" id="370345"/>
    <lineage>
        <taxon>Eukaryota</taxon>
        <taxon>Metazoa</taxon>
        <taxon>Spiralia</taxon>
        <taxon>Lophotrochozoa</taxon>
        <taxon>Mollusca</taxon>
        <taxon>Gastropoda</taxon>
        <taxon>Caenogastropoda</taxon>
        <taxon>Sorbeoconcha</taxon>
        <taxon>Cerithioidea</taxon>
        <taxon>Batillariidae</taxon>
        <taxon>Batillaria</taxon>
    </lineage>
</organism>
<sequence length="437" mass="49066">MTNQTAEHQTYFTVDTMIPTTLAPTPSSATTTSPNNQLQNFHTDFITPNVSVSTPWNDDVTSATSDDVTVAYSQHVTTEDVPIAYFGNDEVLLQFVEFQVALWIDYVYVPVCAGFGIIGSLLSLCVLLSPRMAHSSTCIYMAALAVSDCLIQIVNILFLVRKFHGHEVLMRGTCGLVFFLLFPLKAVSWSTPKRACKVVTVVFLLTALLESHHLVIRDMVWNDYLQVELCVPVGELEQFYVSRVWPWVDGAIYCFGPLASLVVLNMLIARQMKASRRFRRTSTRSCDGRGAGSQGDHSRQVTTMLLFVTFTFLVLVSPVAVTLVLERYVWMPSSLHQRAVHHLVRTVINNLGYTNHAVNFLLYNLSGKRFRQEFLRIFCSLLVRRGRKRAREANEQTTIANSRSRSSSISLSAKTSTYSLHEDSFTSSVSGTYVTRI</sequence>
<evidence type="ECO:0000256" key="2">
    <source>
        <dbReference type="ARBA" id="ARBA00022692"/>
    </source>
</evidence>
<evidence type="ECO:0000256" key="3">
    <source>
        <dbReference type="ARBA" id="ARBA00022989"/>
    </source>
</evidence>
<dbReference type="InterPro" id="IPR052954">
    <property type="entry name" value="GPCR-Ligand_Int"/>
</dbReference>
<dbReference type="InterPro" id="IPR017452">
    <property type="entry name" value="GPCR_Rhodpsn_7TM"/>
</dbReference>
<evidence type="ECO:0000256" key="5">
    <source>
        <dbReference type="SAM" id="Phobius"/>
    </source>
</evidence>
<feature type="transmembrane region" description="Helical" evidence="5">
    <location>
        <begin position="250"/>
        <end position="269"/>
    </location>
</feature>
<protein>
    <recommendedName>
        <fullName evidence="6">G-protein coupled receptors family 1 profile domain-containing protein</fullName>
    </recommendedName>
</protein>
<dbReference type="PANTHER" id="PTHR46641">
    <property type="entry name" value="FMRFAMIDE RECEPTOR-RELATED"/>
    <property type="match status" value="1"/>
</dbReference>
<evidence type="ECO:0000259" key="6">
    <source>
        <dbReference type="PROSITE" id="PS50262"/>
    </source>
</evidence>
<feature type="transmembrane region" description="Helical" evidence="5">
    <location>
        <begin position="139"/>
        <end position="160"/>
    </location>
</feature>
<dbReference type="PANTHER" id="PTHR46641:SF25">
    <property type="entry name" value="CNMAMIDE RECEPTOR-RELATED"/>
    <property type="match status" value="1"/>
</dbReference>
<keyword evidence="2 5" id="KW-0812">Transmembrane</keyword>